<protein>
    <submittedName>
        <fullName evidence="2">Uncharacterized protein</fullName>
    </submittedName>
</protein>
<feature type="compositionally biased region" description="Low complexity" evidence="1">
    <location>
        <begin position="496"/>
        <end position="507"/>
    </location>
</feature>
<feature type="compositionally biased region" description="Low complexity" evidence="1">
    <location>
        <begin position="330"/>
        <end position="346"/>
    </location>
</feature>
<evidence type="ECO:0000313" key="2">
    <source>
        <dbReference type="EMBL" id="KAF2998172.1"/>
    </source>
</evidence>
<sequence>MPGDKLPAISGIAMKIRKATHSEYIAGLWKGNLAFDLLWQRVTPTPSDGDLHALETWRAPSFSWSSLNAPIIYDAPDDDEQKAPLPTIDVVSSTVIPSGLNALGTVSDAYLTLRGPTAPATLLGKHVRGAWEYTLVIKGTTLIKIAHDCCLVKAEAASGADGSQWTVRRAQHKQCLSEFEGPVLCLSVARHSDFISGIVLGHSEPAITTPCSTADAPALPSSAFDPPFSVSIPTEISSLVPTLSTEKPTALPSLAYGPEYSASIPTEVSTSVPAINTGVDQPNPSGTFTLPASLSFDPTKAPAFTLSLPISIITYGPSSSTPCSTEIIPTEAPEAPETPDASEAPEVPAVSTPCTEESETPVATAIPTKTPDASEVPEAPVSTPCTEEATKTPDATKAPEVPTVSATPTKSKARVTSTLTSVKTVTPKAPTGAAETPCSEEPQATATRAQAGIPALTPLPSEVPYPTASGASSPNAVRPSPNGGAHHSGRPGFGWGRPRPTGWGPRPNHGDSKPRPTGSVGPSPQGGSQPGKNEVPAGKASTTPCTLETRVRPTATGAAY</sequence>
<name>A0A9P4T8T2_CURKU</name>
<proteinExistence type="predicted"/>
<comment type="caution">
    <text evidence="2">The sequence shown here is derived from an EMBL/GenBank/DDBJ whole genome shotgun (WGS) entry which is preliminary data.</text>
</comment>
<feature type="compositionally biased region" description="Low complexity" evidence="1">
    <location>
        <begin position="415"/>
        <end position="426"/>
    </location>
</feature>
<reference evidence="2" key="1">
    <citation type="submission" date="2019-04" db="EMBL/GenBank/DDBJ databases">
        <title>Sequencing of skin fungus with MAO and IRED activity.</title>
        <authorList>
            <person name="Marsaioli A.J."/>
            <person name="Bonatto J.M.C."/>
            <person name="Reis Junior O."/>
        </authorList>
    </citation>
    <scope>NUCLEOTIDE SEQUENCE</scope>
    <source>
        <strain evidence="2">30M1</strain>
    </source>
</reference>
<dbReference type="PANTHER" id="PTHR33112">
    <property type="entry name" value="DOMAIN PROTEIN, PUTATIVE-RELATED"/>
    <property type="match status" value="1"/>
</dbReference>
<dbReference type="OrthoDB" id="5125733at2759"/>
<dbReference type="EMBL" id="SWKU01000020">
    <property type="protein sequence ID" value="KAF2998172.1"/>
    <property type="molecule type" value="Genomic_DNA"/>
</dbReference>
<keyword evidence="3" id="KW-1185">Reference proteome</keyword>
<feature type="compositionally biased region" description="Low complexity" evidence="1">
    <location>
        <begin position="518"/>
        <end position="531"/>
    </location>
</feature>
<accession>A0A9P4T8T2</accession>
<dbReference type="AlphaFoldDB" id="A0A9P4T8T2"/>
<organism evidence="2 3">
    <name type="scientific">Curvularia kusanoi</name>
    <name type="common">Cochliobolus kusanoi</name>
    <dbReference type="NCBI Taxonomy" id="90978"/>
    <lineage>
        <taxon>Eukaryota</taxon>
        <taxon>Fungi</taxon>
        <taxon>Dikarya</taxon>
        <taxon>Ascomycota</taxon>
        <taxon>Pezizomycotina</taxon>
        <taxon>Dothideomycetes</taxon>
        <taxon>Pleosporomycetidae</taxon>
        <taxon>Pleosporales</taxon>
        <taxon>Pleosporineae</taxon>
        <taxon>Pleosporaceae</taxon>
        <taxon>Curvularia</taxon>
    </lineage>
</organism>
<evidence type="ECO:0000313" key="3">
    <source>
        <dbReference type="Proteomes" id="UP000801428"/>
    </source>
</evidence>
<dbReference type="Proteomes" id="UP000801428">
    <property type="component" value="Unassembled WGS sequence"/>
</dbReference>
<gene>
    <name evidence="2" type="ORF">E8E13_003312</name>
</gene>
<dbReference type="PANTHER" id="PTHR33112:SF9">
    <property type="entry name" value="HETEROKARYON INCOMPATIBILITY DOMAIN-CONTAINING PROTEIN"/>
    <property type="match status" value="1"/>
</dbReference>
<feature type="region of interest" description="Disordered" evidence="1">
    <location>
        <begin position="330"/>
        <end position="560"/>
    </location>
</feature>
<evidence type="ECO:0000256" key="1">
    <source>
        <dbReference type="SAM" id="MobiDB-lite"/>
    </source>
</evidence>